<dbReference type="EMBL" id="MU003518">
    <property type="protein sequence ID" value="KAF2467865.1"/>
    <property type="molecule type" value="Genomic_DNA"/>
</dbReference>
<feature type="non-terminal residue" evidence="1">
    <location>
        <position position="1"/>
    </location>
</feature>
<reference evidence="1" key="1">
    <citation type="journal article" date="2020" name="Stud. Mycol.">
        <title>101 Dothideomycetes genomes: a test case for predicting lifestyles and emergence of pathogens.</title>
        <authorList>
            <person name="Haridas S."/>
            <person name="Albert R."/>
            <person name="Binder M."/>
            <person name="Bloem J."/>
            <person name="Labutti K."/>
            <person name="Salamov A."/>
            <person name="Andreopoulos B."/>
            <person name="Baker S."/>
            <person name="Barry K."/>
            <person name="Bills G."/>
            <person name="Bluhm B."/>
            <person name="Cannon C."/>
            <person name="Castanera R."/>
            <person name="Culley D."/>
            <person name="Daum C."/>
            <person name="Ezra D."/>
            <person name="Gonzalez J."/>
            <person name="Henrissat B."/>
            <person name="Kuo A."/>
            <person name="Liang C."/>
            <person name="Lipzen A."/>
            <person name="Lutzoni F."/>
            <person name="Magnuson J."/>
            <person name="Mondo S."/>
            <person name="Nolan M."/>
            <person name="Ohm R."/>
            <person name="Pangilinan J."/>
            <person name="Park H.-J."/>
            <person name="Ramirez L."/>
            <person name="Alfaro M."/>
            <person name="Sun H."/>
            <person name="Tritt A."/>
            <person name="Yoshinaga Y."/>
            <person name="Zwiers L.-H."/>
            <person name="Turgeon B."/>
            <person name="Goodwin S."/>
            <person name="Spatafora J."/>
            <person name="Crous P."/>
            <person name="Grigoriev I."/>
        </authorList>
    </citation>
    <scope>NUCLEOTIDE SEQUENCE</scope>
    <source>
        <strain evidence="1">ATCC 200398</strain>
    </source>
</reference>
<proteinExistence type="predicted"/>
<comment type="caution">
    <text evidence="1">The sequence shown here is derived from an EMBL/GenBank/DDBJ whole genome shotgun (WGS) entry which is preliminary data.</text>
</comment>
<organism evidence="1 2">
    <name type="scientific">Lindgomyces ingoldianus</name>
    <dbReference type="NCBI Taxonomy" id="673940"/>
    <lineage>
        <taxon>Eukaryota</taxon>
        <taxon>Fungi</taxon>
        <taxon>Dikarya</taxon>
        <taxon>Ascomycota</taxon>
        <taxon>Pezizomycotina</taxon>
        <taxon>Dothideomycetes</taxon>
        <taxon>Pleosporomycetidae</taxon>
        <taxon>Pleosporales</taxon>
        <taxon>Lindgomycetaceae</taxon>
        <taxon>Lindgomyces</taxon>
    </lineage>
</organism>
<sequence>IICANLTRRSIERFAELLQEASQESKDELCQQTISDFEQTFGSCHASTILLTKLIADLYAHQDKLDKAEQMYYRALECSEDVPIPSPEDTICRDLLSSLGQIYLRQGKWDDAERVFNQTLEQHEQAPDQGSTPPIGAISGLYQVYLHHFMTLRQERTPRQISLNYKIQARDMITSLSNLCEKFNAVWPSFLSLLGRVLIWTGKEDDAVIAFQHQFRVAESNLEQGGTVCDGCNRPLHAGMQRFVCKACIDVDLCGVCYEEYEIDGRVSRETAENCQAHPFLAVPRRGYDTSDFPLKLGEDNLFGLAFLILALGL</sequence>
<protein>
    <submittedName>
        <fullName evidence="1">Uncharacterized protein</fullName>
    </submittedName>
</protein>
<keyword evidence="2" id="KW-1185">Reference proteome</keyword>
<dbReference type="Proteomes" id="UP000799755">
    <property type="component" value="Unassembled WGS sequence"/>
</dbReference>
<name>A0ACB6QLU2_9PLEO</name>
<evidence type="ECO:0000313" key="1">
    <source>
        <dbReference type="EMBL" id="KAF2467865.1"/>
    </source>
</evidence>
<evidence type="ECO:0000313" key="2">
    <source>
        <dbReference type="Proteomes" id="UP000799755"/>
    </source>
</evidence>
<accession>A0ACB6QLU2</accession>
<gene>
    <name evidence="1" type="ORF">BDR25DRAFT_358134</name>
</gene>